<evidence type="ECO:0000313" key="3">
    <source>
        <dbReference type="Proteomes" id="UP000529783"/>
    </source>
</evidence>
<dbReference type="AlphaFoldDB" id="A0A7Y9EMK2"/>
<feature type="compositionally biased region" description="Polar residues" evidence="1">
    <location>
        <begin position="25"/>
        <end position="37"/>
    </location>
</feature>
<proteinExistence type="predicted"/>
<feature type="region of interest" description="Disordered" evidence="1">
    <location>
        <begin position="1"/>
        <end position="84"/>
    </location>
</feature>
<dbReference type="Proteomes" id="UP000529783">
    <property type="component" value="Unassembled WGS sequence"/>
</dbReference>
<reference evidence="2 3" key="1">
    <citation type="submission" date="2020-07" db="EMBL/GenBank/DDBJ databases">
        <title>Sequencing the genomes of 1000 actinobacteria strains.</title>
        <authorList>
            <person name="Klenk H.-P."/>
        </authorList>
    </citation>
    <scope>NUCLEOTIDE SEQUENCE [LARGE SCALE GENOMIC DNA]</scope>
    <source>
        <strain evidence="2 3">DSM 40398</strain>
    </source>
</reference>
<name>A0A7Y9EMK2_9ACTN</name>
<dbReference type="EMBL" id="JACCBA010000001">
    <property type="protein sequence ID" value="NYD50548.1"/>
    <property type="molecule type" value="Genomic_DNA"/>
</dbReference>
<accession>A0A7Y9EMK2</accession>
<feature type="compositionally biased region" description="Polar residues" evidence="1">
    <location>
        <begin position="1"/>
        <end position="17"/>
    </location>
</feature>
<evidence type="ECO:0000256" key="1">
    <source>
        <dbReference type="SAM" id="MobiDB-lite"/>
    </source>
</evidence>
<protein>
    <submittedName>
        <fullName evidence="2">Uncharacterized protein</fullName>
    </submittedName>
</protein>
<evidence type="ECO:0000313" key="2">
    <source>
        <dbReference type="EMBL" id="NYD50548.1"/>
    </source>
</evidence>
<gene>
    <name evidence="2" type="ORF">BJY14_006531</name>
</gene>
<comment type="caution">
    <text evidence="2">The sequence shown here is derived from an EMBL/GenBank/DDBJ whole genome shotgun (WGS) entry which is preliminary data.</text>
</comment>
<organism evidence="2 3">
    <name type="scientific">Actinomadura luteofluorescens</name>
    <dbReference type="NCBI Taxonomy" id="46163"/>
    <lineage>
        <taxon>Bacteria</taxon>
        <taxon>Bacillati</taxon>
        <taxon>Actinomycetota</taxon>
        <taxon>Actinomycetes</taxon>
        <taxon>Streptosporangiales</taxon>
        <taxon>Thermomonosporaceae</taxon>
        <taxon>Actinomadura</taxon>
    </lineage>
</organism>
<sequence>MPGTLSQKGSEGRSPNTRAKPAQQPHANPQMLKNPNQKGGEGRSPKQAKPVRVTNPQVVRKLSREGAWGRSPHIGGLGVAPQKT</sequence>
<keyword evidence="3" id="KW-1185">Reference proteome</keyword>